<dbReference type="InterPro" id="IPR027417">
    <property type="entry name" value="P-loop_NTPase"/>
</dbReference>
<dbReference type="AlphaFoldDB" id="C7Q9K3"/>
<gene>
    <name evidence="1" type="ordered locus">Caci_5490</name>
</gene>
<reference evidence="1 2" key="1">
    <citation type="journal article" date="2009" name="Stand. Genomic Sci.">
        <title>Complete genome sequence of Catenulispora acidiphila type strain (ID 139908).</title>
        <authorList>
            <person name="Copeland A."/>
            <person name="Lapidus A."/>
            <person name="Glavina Del Rio T."/>
            <person name="Nolan M."/>
            <person name="Lucas S."/>
            <person name="Chen F."/>
            <person name="Tice H."/>
            <person name="Cheng J.F."/>
            <person name="Bruce D."/>
            <person name="Goodwin L."/>
            <person name="Pitluck S."/>
            <person name="Mikhailova N."/>
            <person name="Pati A."/>
            <person name="Ivanova N."/>
            <person name="Mavromatis K."/>
            <person name="Chen A."/>
            <person name="Palaniappan K."/>
            <person name="Chain P."/>
            <person name="Land M."/>
            <person name="Hauser L."/>
            <person name="Chang Y.J."/>
            <person name="Jeffries C.D."/>
            <person name="Chertkov O."/>
            <person name="Brettin T."/>
            <person name="Detter J.C."/>
            <person name="Han C."/>
            <person name="Ali Z."/>
            <person name="Tindall B.J."/>
            <person name="Goker M."/>
            <person name="Bristow J."/>
            <person name="Eisen J.A."/>
            <person name="Markowitz V."/>
            <person name="Hugenholtz P."/>
            <person name="Kyrpides N.C."/>
            <person name="Klenk H.P."/>
        </authorList>
    </citation>
    <scope>NUCLEOTIDE SEQUENCE [LARGE SCALE GENOMIC DNA]</scope>
    <source>
        <strain evidence="2">DSM 44928 / JCM 14897 / NBRC 102108 / NRRL B-24433 / ID139908</strain>
    </source>
</reference>
<dbReference type="HOGENOM" id="CLU_106286_1_0_11"/>
<dbReference type="InParanoid" id="C7Q9K3"/>
<dbReference type="KEGG" id="cai:Caci_5490"/>
<dbReference type="Gene3D" id="3.40.50.300">
    <property type="entry name" value="P-loop containing nucleotide triphosphate hydrolases"/>
    <property type="match status" value="1"/>
</dbReference>
<protein>
    <recommendedName>
        <fullName evidence="3">Kinase</fullName>
    </recommendedName>
</protein>
<accession>C7Q9K3</accession>
<evidence type="ECO:0000313" key="2">
    <source>
        <dbReference type="Proteomes" id="UP000000851"/>
    </source>
</evidence>
<evidence type="ECO:0008006" key="3">
    <source>
        <dbReference type="Google" id="ProtNLM"/>
    </source>
</evidence>
<dbReference type="eggNOG" id="COG0645">
    <property type="taxonomic scope" value="Bacteria"/>
</dbReference>
<keyword evidence="2" id="KW-1185">Reference proteome</keyword>
<dbReference type="Proteomes" id="UP000000851">
    <property type="component" value="Chromosome"/>
</dbReference>
<proteinExistence type="predicted"/>
<dbReference type="EMBL" id="CP001700">
    <property type="protein sequence ID" value="ACU74349.1"/>
    <property type="molecule type" value="Genomic_DNA"/>
</dbReference>
<sequence>MPLFAKDTIKERMHDVLTENGPVDLAWSQRLGAAAMEMLWVLAADAPECVLEANFWTGHEGQNASLRALSEGGTLVEVHCSAPRDVVIQRFRERGVAGERHAVHPGLTLTPERWEADFSGPVGIGRVLEVDTTVPVDVARVAAEVRALLG</sequence>
<organism evidence="1 2">
    <name type="scientific">Catenulispora acidiphila (strain DSM 44928 / JCM 14897 / NBRC 102108 / NRRL B-24433 / ID139908)</name>
    <dbReference type="NCBI Taxonomy" id="479433"/>
    <lineage>
        <taxon>Bacteria</taxon>
        <taxon>Bacillati</taxon>
        <taxon>Actinomycetota</taxon>
        <taxon>Actinomycetes</taxon>
        <taxon>Catenulisporales</taxon>
        <taxon>Catenulisporaceae</taxon>
        <taxon>Catenulispora</taxon>
    </lineage>
</organism>
<name>C7Q9K3_CATAD</name>
<evidence type="ECO:0000313" key="1">
    <source>
        <dbReference type="EMBL" id="ACU74349.1"/>
    </source>
</evidence>